<dbReference type="EMBL" id="CCKQ01000230">
    <property type="protein sequence ID" value="CDW71291.1"/>
    <property type="molecule type" value="Genomic_DNA"/>
</dbReference>
<dbReference type="OrthoDB" id="10551098at2759"/>
<protein>
    <recommendedName>
        <fullName evidence="4">Transmembrane protein</fullName>
    </recommendedName>
</protein>
<organism evidence="2 3">
    <name type="scientific">Stylonychia lemnae</name>
    <name type="common">Ciliate</name>
    <dbReference type="NCBI Taxonomy" id="5949"/>
    <lineage>
        <taxon>Eukaryota</taxon>
        <taxon>Sar</taxon>
        <taxon>Alveolata</taxon>
        <taxon>Ciliophora</taxon>
        <taxon>Intramacronucleata</taxon>
        <taxon>Spirotrichea</taxon>
        <taxon>Stichotrichia</taxon>
        <taxon>Sporadotrichida</taxon>
        <taxon>Oxytrichidae</taxon>
        <taxon>Stylonychinae</taxon>
        <taxon>Stylonychia</taxon>
    </lineage>
</organism>
<reference evidence="2 3" key="1">
    <citation type="submission" date="2014-06" db="EMBL/GenBank/DDBJ databases">
        <authorList>
            <person name="Swart Estienne"/>
        </authorList>
    </citation>
    <scope>NUCLEOTIDE SEQUENCE [LARGE SCALE GENOMIC DNA]</scope>
    <source>
        <strain evidence="2 3">130c</strain>
    </source>
</reference>
<dbReference type="InParanoid" id="A0A077ZS44"/>
<keyword evidence="3" id="KW-1185">Reference proteome</keyword>
<accession>A0A077ZS44</accession>
<evidence type="ECO:0000256" key="1">
    <source>
        <dbReference type="SAM" id="Phobius"/>
    </source>
</evidence>
<feature type="transmembrane region" description="Helical" evidence="1">
    <location>
        <begin position="344"/>
        <end position="362"/>
    </location>
</feature>
<evidence type="ECO:0000313" key="3">
    <source>
        <dbReference type="Proteomes" id="UP000039865"/>
    </source>
</evidence>
<gene>
    <name evidence="2" type="primary">Contig18284.g19423</name>
    <name evidence="2" type="ORF">STYLEM_233</name>
</gene>
<keyword evidence="1" id="KW-0812">Transmembrane</keyword>
<name>A0A077ZS44_STYLE</name>
<sequence length="378" mass="45654">MNISFRIDFITINNITKPEFGELYPKQEFEVPQEFKFNNDMLVNSFKHGYFVASNVFNGIQQFPYSIDNKAQLIETYDISQEYSGNQIDFRFNFNEYQFNSRLNSLIAQEFKENELNFDRIENYLLTDYIYTARQYAFYIFDCELLSCPEGLEGFVHEFNNKYKDKMNVKVQNFQNKFDRLVTITDLKRRLDVQFDDYNDQKTAIDNEFFKNTITKFIKYLKADYFPVVTQFRFESSVFTFESPLNFMMIKSDFREFLRNFYQIEAYLQYSLKIYMDSMFTIHQNEDNIKAETKKQEMTGIMIKQVFSYIYKCMETLKEYHHLVAHDNYDCYTYFSFSCFQRKYGATLVCLVLLIGFGLFRLRKRLDYMVLETNKKSI</sequence>
<keyword evidence="1" id="KW-0472">Membrane</keyword>
<keyword evidence="1" id="KW-1133">Transmembrane helix</keyword>
<dbReference type="Proteomes" id="UP000039865">
    <property type="component" value="Unassembled WGS sequence"/>
</dbReference>
<proteinExistence type="predicted"/>
<dbReference type="AlphaFoldDB" id="A0A077ZS44"/>
<evidence type="ECO:0008006" key="4">
    <source>
        <dbReference type="Google" id="ProtNLM"/>
    </source>
</evidence>
<evidence type="ECO:0000313" key="2">
    <source>
        <dbReference type="EMBL" id="CDW71291.1"/>
    </source>
</evidence>